<name>A0A290S823_9GAMM</name>
<reference evidence="1 2" key="1">
    <citation type="journal article" date="2012" name="J. Bacteriol.">
        <title>Genome sequences of type strains of seven species of the marine bacterium Pseudoalteromonas.</title>
        <authorList>
            <person name="Xie B.B."/>
            <person name="Shu Y.L."/>
            <person name="Qin Q.L."/>
            <person name="Rong J.C."/>
            <person name="Zhang X.Y."/>
            <person name="Chen X.L."/>
            <person name="Shi M."/>
            <person name="He H.L."/>
            <person name="Zhou B.C."/>
            <person name="Zhang Y.Z."/>
        </authorList>
    </citation>
    <scope>NUCLEOTIDE SEQUENCE [LARGE SCALE GENOMIC DNA]</scope>
    <source>
        <strain evidence="1 2">A 37-1-2</strain>
    </source>
</reference>
<sequence length="52" mass="5751">MALAYLPNFVIDDLGLTKITVKGVNSHYSKGIAMIYKPSKADGWLNKLMHSV</sequence>
<evidence type="ECO:0000313" key="1">
    <source>
        <dbReference type="EMBL" id="ATC88288.1"/>
    </source>
</evidence>
<gene>
    <name evidence="1" type="ORF">PARC_b0029</name>
</gene>
<dbReference type="Proteomes" id="UP000016505">
    <property type="component" value="Chromosome II"/>
</dbReference>
<proteinExistence type="predicted"/>
<evidence type="ECO:0000313" key="2">
    <source>
        <dbReference type="Proteomes" id="UP000016505"/>
    </source>
</evidence>
<dbReference type="KEGG" id="part:PARC_b0029"/>
<dbReference type="EMBL" id="CP011026">
    <property type="protein sequence ID" value="ATC88288.1"/>
    <property type="molecule type" value="Genomic_DNA"/>
</dbReference>
<dbReference type="AlphaFoldDB" id="A0A290S823"/>
<accession>A0A290S823</accession>
<organism evidence="1 2">
    <name type="scientific">Pseudoalteromonas arctica A 37-1-2</name>
    <dbReference type="NCBI Taxonomy" id="1117313"/>
    <lineage>
        <taxon>Bacteria</taxon>
        <taxon>Pseudomonadati</taxon>
        <taxon>Pseudomonadota</taxon>
        <taxon>Gammaproteobacteria</taxon>
        <taxon>Alteromonadales</taxon>
        <taxon>Pseudoalteromonadaceae</taxon>
        <taxon>Pseudoalteromonas</taxon>
    </lineage>
</organism>
<protein>
    <submittedName>
        <fullName evidence="1">Uncharacterized protein</fullName>
    </submittedName>
</protein>